<dbReference type="HOGENOM" id="CLU_2241795_0_0_1"/>
<dbReference type="EnsemblProtists" id="HpaT814122">
    <property type="protein sequence ID" value="HpaP814122"/>
    <property type="gene ID" value="HpaG814122"/>
</dbReference>
<sequence length="105" mass="11443">MRRFTCGTSSGEGVRWTAVSSSDELGRAVKAIDSKSIGVTRVSSNLTAVEQMWSSRFADTPFADGWREAIESGQSRTHRIRKAQMSVPASKHISEEGIEPSILSV</sequence>
<evidence type="ECO:0000256" key="1">
    <source>
        <dbReference type="SAM" id="MobiDB-lite"/>
    </source>
</evidence>
<feature type="region of interest" description="Disordered" evidence="1">
    <location>
        <begin position="73"/>
        <end position="105"/>
    </location>
</feature>
<name>M4C4V2_HYAAE</name>
<evidence type="ECO:0000313" key="2">
    <source>
        <dbReference type="EnsemblProtists" id="HpaP814122"/>
    </source>
</evidence>
<organism evidence="2 3">
    <name type="scientific">Hyaloperonospora arabidopsidis (strain Emoy2)</name>
    <name type="common">Downy mildew agent</name>
    <name type="synonym">Peronospora arabidopsidis</name>
    <dbReference type="NCBI Taxonomy" id="559515"/>
    <lineage>
        <taxon>Eukaryota</taxon>
        <taxon>Sar</taxon>
        <taxon>Stramenopiles</taxon>
        <taxon>Oomycota</taxon>
        <taxon>Peronosporomycetes</taxon>
        <taxon>Peronosporales</taxon>
        <taxon>Peronosporaceae</taxon>
        <taxon>Hyaloperonospora</taxon>
    </lineage>
</organism>
<accession>M4C4V2</accession>
<keyword evidence="3" id="KW-1185">Reference proteome</keyword>
<dbReference type="AlphaFoldDB" id="M4C4V2"/>
<reference evidence="2" key="2">
    <citation type="submission" date="2015-06" db="UniProtKB">
        <authorList>
            <consortium name="EnsemblProtists"/>
        </authorList>
    </citation>
    <scope>IDENTIFICATION</scope>
    <source>
        <strain evidence="2">Emoy2</strain>
    </source>
</reference>
<proteinExistence type="predicted"/>
<reference evidence="3" key="1">
    <citation type="journal article" date="2010" name="Science">
        <title>Signatures of adaptation to obligate biotrophy in the Hyaloperonospora arabidopsidis genome.</title>
        <authorList>
            <person name="Baxter L."/>
            <person name="Tripathy S."/>
            <person name="Ishaque N."/>
            <person name="Boot N."/>
            <person name="Cabral A."/>
            <person name="Kemen E."/>
            <person name="Thines M."/>
            <person name="Ah-Fong A."/>
            <person name="Anderson R."/>
            <person name="Badejoko W."/>
            <person name="Bittner-Eddy P."/>
            <person name="Boore J.L."/>
            <person name="Chibucos M.C."/>
            <person name="Coates M."/>
            <person name="Dehal P."/>
            <person name="Delehaunty K."/>
            <person name="Dong S."/>
            <person name="Downton P."/>
            <person name="Dumas B."/>
            <person name="Fabro G."/>
            <person name="Fronick C."/>
            <person name="Fuerstenberg S.I."/>
            <person name="Fulton L."/>
            <person name="Gaulin E."/>
            <person name="Govers F."/>
            <person name="Hughes L."/>
            <person name="Humphray S."/>
            <person name="Jiang R.H."/>
            <person name="Judelson H."/>
            <person name="Kamoun S."/>
            <person name="Kyung K."/>
            <person name="Meijer H."/>
            <person name="Minx P."/>
            <person name="Morris P."/>
            <person name="Nelson J."/>
            <person name="Phuntumart V."/>
            <person name="Qutob D."/>
            <person name="Rehmany A."/>
            <person name="Rougon-Cardoso A."/>
            <person name="Ryden P."/>
            <person name="Torto-Alalibo T."/>
            <person name="Studholme D."/>
            <person name="Wang Y."/>
            <person name="Win J."/>
            <person name="Wood J."/>
            <person name="Clifton S.W."/>
            <person name="Rogers J."/>
            <person name="Van den Ackerveken G."/>
            <person name="Jones J.D."/>
            <person name="McDowell J.M."/>
            <person name="Beynon J."/>
            <person name="Tyler B.M."/>
        </authorList>
    </citation>
    <scope>NUCLEOTIDE SEQUENCE [LARGE SCALE GENOMIC DNA]</scope>
    <source>
        <strain evidence="3">Emoy2</strain>
    </source>
</reference>
<dbReference type="EMBL" id="JH598258">
    <property type="status" value="NOT_ANNOTATED_CDS"/>
    <property type="molecule type" value="Genomic_DNA"/>
</dbReference>
<dbReference type="InParanoid" id="M4C4V2"/>
<protein>
    <submittedName>
        <fullName evidence="2">Uncharacterized protein</fullName>
    </submittedName>
</protein>
<dbReference type="Proteomes" id="UP000011713">
    <property type="component" value="Unassembled WGS sequence"/>
</dbReference>
<evidence type="ECO:0000313" key="3">
    <source>
        <dbReference type="Proteomes" id="UP000011713"/>
    </source>
</evidence>
<dbReference type="VEuPathDB" id="FungiDB:HpaG814122"/>